<dbReference type="OrthoDB" id="9770492at2"/>
<dbReference type="CDD" id="cd17478">
    <property type="entry name" value="MFS_FsR"/>
    <property type="match status" value="1"/>
</dbReference>
<dbReference type="InterPro" id="IPR011701">
    <property type="entry name" value="MFS"/>
</dbReference>
<evidence type="ECO:0000256" key="3">
    <source>
        <dbReference type="ARBA" id="ARBA00022692"/>
    </source>
</evidence>
<dbReference type="Gene3D" id="1.20.1250.20">
    <property type="entry name" value="MFS general substrate transporter like domains"/>
    <property type="match status" value="1"/>
</dbReference>
<dbReference type="PROSITE" id="PS50850">
    <property type="entry name" value="MFS"/>
    <property type="match status" value="1"/>
</dbReference>
<dbReference type="InterPro" id="IPR020846">
    <property type="entry name" value="MFS_dom"/>
</dbReference>
<dbReference type="EMBL" id="VCIW01000023">
    <property type="protein sequence ID" value="TLS49165.1"/>
    <property type="molecule type" value="Genomic_DNA"/>
</dbReference>
<feature type="transmembrane region" description="Helical" evidence="6">
    <location>
        <begin position="65"/>
        <end position="86"/>
    </location>
</feature>
<evidence type="ECO:0000256" key="2">
    <source>
        <dbReference type="ARBA" id="ARBA00022448"/>
    </source>
</evidence>
<feature type="transmembrane region" description="Helical" evidence="6">
    <location>
        <begin position="185"/>
        <end position="207"/>
    </location>
</feature>
<evidence type="ECO:0000259" key="7">
    <source>
        <dbReference type="PROSITE" id="PS50850"/>
    </source>
</evidence>
<comment type="caution">
    <text evidence="8">The sequence shown here is derived from an EMBL/GenBank/DDBJ whole genome shotgun (WGS) entry which is preliminary data.</text>
</comment>
<evidence type="ECO:0000313" key="9">
    <source>
        <dbReference type="Proteomes" id="UP000309676"/>
    </source>
</evidence>
<keyword evidence="9" id="KW-1185">Reference proteome</keyword>
<organism evidence="8 9">
    <name type="scientific">Paenibacillus antri</name>
    <dbReference type="NCBI Taxonomy" id="2582848"/>
    <lineage>
        <taxon>Bacteria</taxon>
        <taxon>Bacillati</taxon>
        <taxon>Bacillota</taxon>
        <taxon>Bacilli</taxon>
        <taxon>Bacillales</taxon>
        <taxon>Paenibacillaceae</taxon>
        <taxon>Paenibacillus</taxon>
    </lineage>
</organism>
<evidence type="ECO:0000256" key="1">
    <source>
        <dbReference type="ARBA" id="ARBA00004651"/>
    </source>
</evidence>
<feature type="domain" description="Major facilitator superfamily (MFS) profile" evidence="7">
    <location>
        <begin position="32"/>
        <end position="423"/>
    </location>
</feature>
<dbReference type="SUPFAM" id="SSF103473">
    <property type="entry name" value="MFS general substrate transporter"/>
    <property type="match status" value="1"/>
</dbReference>
<evidence type="ECO:0000256" key="6">
    <source>
        <dbReference type="SAM" id="Phobius"/>
    </source>
</evidence>
<dbReference type="PANTHER" id="PTHR43129">
    <property type="entry name" value="FOSMIDOMYCIN RESISTANCE PROTEIN"/>
    <property type="match status" value="1"/>
</dbReference>
<evidence type="ECO:0000313" key="8">
    <source>
        <dbReference type="EMBL" id="TLS49165.1"/>
    </source>
</evidence>
<feature type="transmembrane region" description="Helical" evidence="6">
    <location>
        <begin position="280"/>
        <end position="301"/>
    </location>
</feature>
<dbReference type="PANTHER" id="PTHR43129:SF1">
    <property type="entry name" value="FOSMIDOMYCIN RESISTANCE PROTEIN"/>
    <property type="match status" value="1"/>
</dbReference>
<keyword evidence="4 6" id="KW-1133">Transmembrane helix</keyword>
<dbReference type="Pfam" id="PF07690">
    <property type="entry name" value="MFS_1"/>
    <property type="match status" value="1"/>
</dbReference>
<dbReference type="InterPro" id="IPR036259">
    <property type="entry name" value="MFS_trans_sf"/>
</dbReference>
<evidence type="ECO:0000256" key="4">
    <source>
        <dbReference type="ARBA" id="ARBA00022989"/>
    </source>
</evidence>
<feature type="transmembrane region" description="Helical" evidence="6">
    <location>
        <begin position="372"/>
        <end position="392"/>
    </location>
</feature>
<dbReference type="GO" id="GO:0022857">
    <property type="term" value="F:transmembrane transporter activity"/>
    <property type="evidence" value="ECO:0007669"/>
    <property type="project" value="InterPro"/>
</dbReference>
<name>A0A5R9GCQ9_9BACL</name>
<proteinExistence type="predicted"/>
<feature type="transmembrane region" description="Helical" evidence="6">
    <location>
        <begin position="337"/>
        <end position="360"/>
    </location>
</feature>
<reference evidence="8 9" key="1">
    <citation type="submission" date="2019-05" db="EMBL/GenBank/DDBJ databases">
        <authorList>
            <person name="Narsing Rao M.P."/>
            <person name="Li W.J."/>
        </authorList>
    </citation>
    <scope>NUCLEOTIDE SEQUENCE [LARGE SCALE GENOMIC DNA]</scope>
    <source>
        <strain evidence="8 9">SYSU_K30003</strain>
    </source>
</reference>
<dbReference type="RefSeq" id="WP_138197363.1">
    <property type="nucleotide sequence ID" value="NZ_VCIW01000023.1"/>
</dbReference>
<feature type="transmembrane region" description="Helical" evidence="6">
    <location>
        <begin position="107"/>
        <end position="136"/>
    </location>
</feature>
<keyword evidence="5 6" id="KW-0472">Membrane</keyword>
<dbReference type="AlphaFoldDB" id="A0A5R9GCQ9"/>
<evidence type="ECO:0000256" key="5">
    <source>
        <dbReference type="ARBA" id="ARBA00023136"/>
    </source>
</evidence>
<feature type="transmembrane region" description="Helical" evidence="6">
    <location>
        <begin position="242"/>
        <end position="260"/>
    </location>
</feature>
<accession>A0A5R9GCQ9</accession>
<dbReference type="Proteomes" id="UP000309676">
    <property type="component" value="Unassembled WGS sequence"/>
</dbReference>
<gene>
    <name evidence="8" type="ORF">FE782_26395</name>
</gene>
<keyword evidence="2" id="KW-0813">Transport</keyword>
<sequence length="423" mass="44964">MTNANETADSTLAKPAPDLTFAKGAARTVFPVVLGVSAIHMLNDSMQAVVPAILPSLQKPLDLSYTQIGFVIFALNITSSLLQPLIGMYSDRKPSPFMLPLGMVMSLLGMGGIALAPNYAALLAAVMLVGLGSAVFHPEGSKVVYLAAGERRGLAQSIYQVGGNGGSSTQPLMTKYLFLPFGQLAAFWFMGVAAVAVVISWFVSRWYKGNLHLRRPKPAKTVDRTLQSEASREEGGGKTAKVVWIGMCLLVLLTFARSTYHTAILNYYQYFYAEQYATTIEWAQLPLFLFGVLGVAGTFVGGPLADRFGPKRIIFGSMAGAVPFAALLPYLPQAAVVPVFMAMGFILSLGFSVVVVYAQLLMPNHIGTASGLIVGLAFGMGALGAVVLGAFIDGFGLKPVFLAASVLPLLGLVTFKLPDLRKP</sequence>
<comment type="subcellular location">
    <subcellularLocation>
        <location evidence="1">Cell membrane</location>
        <topology evidence="1">Multi-pass membrane protein</topology>
    </subcellularLocation>
</comment>
<dbReference type="GO" id="GO:0005886">
    <property type="term" value="C:plasma membrane"/>
    <property type="evidence" value="ECO:0007669"/>
    <property type="project" value="UniProtKB-SubCell"/>
</dbReference>
<protein>
    <submittedName>
        <fullName evidence="8">MFS transporter</fullName>
    </submittedName>
</protein>
<keyword evidence="3 6" id="KW-0812">Transmembrane</keyword>
<feature type="transmembrane region" description="Helical" evidence="6">
    <location>
        <begin position="313"/>
        <end position="331"/>
    </location>
</feature>